<evidence type="ECO:0000313" key="9">
    <source>
        <dbReference type="EMBL" id="TRY91935.1"/>
    </source>
</evidence>
<dbReference type="EMBL" id="SRMA01025700">
    <property type="protein sequence ID" value="TRY91936.1"/>
    <property type="molecule type" value="Genomic_DNA"/>
</dbReference>
<sequence length="233" mass="26281">MCDNNGSLEDKPPAPPVRMSSTGSKEHASAVNHSSKTLPSGPAANHSSKPLPSVPEERKRNKIISIFSGAEKGGRRKDRDKERPEISPPSDFEHTIHVGFDAVTGEFTAEWRSAEPVKKAQYENRTPGIPMYQTSQNNNLRDERRMCVLRMRIVSHDLRKLFHGVTQGMPEQWARLLQTSNITKSEQQENPHAVLLALKFYDSTGNGRQKYLSFNSGPNPPQHLSRRHLFIHL</sequence>
<dbReference type="EC" id="2.7.11.1" evidence="1"/>
<reference evidence="9 10" key="1">
    <citation type="journal article" date="2019" name="Sci. Data">
        <title>Hybrid genome assembly and annotation of Danionella translucida.</title>
        <authorList>
            <person name="Kadobianskyi M."/>
            <person name="Schulze L."/>
            <person name="Schuelke M."/>
            <person name="Judkewitz B."/>
        </authorList>
    </citation>
    <scope>NUCLEOTIDE SEQUENCE [LARGE SCALE GENOMIC DNA]</scope>
    <source>
        <strain evidence="9 10">Bolton</strain>
    </source>
</reference>
<comment type="caution">
    <text evidence="9">The sequence shown here is derived from an EMBL/GenBank/DDBJ whole genome shotgun (WGS) entry which is preliminary data.</text>
</comment>
<evidence type="ECO:0000256" key="3">
    <source>
        <dbReference type="ARBA" id="ARBA00022679"/>
    </source>
</evidence>
<dbReference type="CDD" id="cd01093">
    <property type="entry name" value="CRIB_PAK_like"/>
    <property type="match status" value="1"/>
</dbReference>
<dbReference type="EMBL" id="SRMA01025700">
    <property type="protein sequence ID" value="TRY91935.1"/>
    <property type="molecule type" value="Genomic_DNA"/>
</dbReference>
<feature type="compositionally biased region" description="Basic and acidic residues" evidence="7">
    <location>
        <begin position="77"/>
        <end position="93"/>
    </location>
</feature>
<accession>A0A553QPM8</accession>
<keyword evidence="3" id="KW-0808">Transferase</keyword>
<dbReference type="Pfam" id="PF00786">
    <property type="entry name" value="PBD"/>
    <property type="match status" value="2"/>
</dbReference>
<dbReference type="GO" id="GO:0005524">
    <property type="term" value="F:ATP binding"/>
    <property type="evidence" value="ECO:0007669"/>
    <property type="project" value="UniProtKB-KW"/>
</dbReference>
<evidence type="ECO:0000256" key="1">
    <source>
        <dbReference type="ARBA" id="ARBA00012513"/>
    </source>
</evidence>
<dbReference type="EMBL" id="SRMA01025700">
    <property type="protein sequence ID" value="TRY91934.1"/>
    <property type="molecule type" value="Genomic_DNA"/>
</dbReference>
<dbReference type="InterPro" id="IPR000095">
    <property type="entry name" value="CRIB_dom"/>
</dbReference>
<evidence type="ECO:0000256" key="2">
    <source>
        <dbReference type="ARBA" id="ARBA00022527"/>
    </source>
</evidence>
<dbReference type="GO" id="GO:0004674">
    <property type="term" value="F:protein serine/threonine kinase activity"/>
    <property type="evidence" value="ECO:0007669"/>
    <property type="project" value="UniProtKB-KW"/>
</dbReference>
<dbReference type="Proteomes" id="UP000316079">
    <property type="component" value="Unassembled WGS sequence"/>
</dbReference>
<name>A0A553QPM8_9TELE</name>
<dbReference type="SMART" id="SM00285">
    <property type="entry name" value="PBD"/>
    <property type="match status" value="1"/>
</dbReference>
<keyword evidence="4" id="KW-0547">Nucleotide-binding</keyword>
<gene>
    <name evidence="9" type="ORF">DNTS_029642</name>
</gene>
<evidence type="ECO:0000256" key="5">
    <source>
        <dbReference type="ARBA" id="ARBA00022777"/>
    </source>
</evidence>
<evidence type="ECO:0000256" key="6">
    <source>
        <dbReference type="ARBA" id="ARBA00022840"/>
    </source>
</evidence>
<dbReference type="AlphaFoldDB" id="A0A553QPM8"/>
<proteinExistence type="predicted"/>
<keyword evidence="2" id="KW-0723">Serine/threonine-protein kinase</keyword>
<keyword evidence="5" id="KW-0418">Kinase</keyword>
<dbReference type="PROSITE" id="PS50108">
    <property type="entry name" value="CRIB"/>
    <property type="match status" value="1"/>
</dbReference>
<keyword evidence="10" id="KW-1185">Reference proteome</keyword>
<dbReference type="Gene3D" id="3.90.810.10">
    <property type="entry name" value="CRIB domain"/>
    <property type="match status" value="1"/>
</dbReference>
<dbReference type="InterPro" id="IPR036936">
    <property type="entry name" value="CRIB_dom_sf"/>
</dbReference>
<evidence type="ECO:0000256" key="4">
    <source>
        <dbReference type="ARBA" id="ARBA00022741"/>
    </source>
</evidence>
<keyword evidence="6" id="KW-0067">ATP-binding</keyword>
<evidence type="ECO:0000259" key="8">
    <source>
        <dbReference type="PROSITE" id="PS50108"/>
    </source>
</evidence>
<dbReference type="OrthoDB" id="2914378at2759"/>
<feature type="domain" description="CRIB" evidence="8">
    <location>
        <begin position="86"/>
        <end position="99"/>
    </location>
</feature>
<evidence type="ECO:0000256" key="7">
    <source>
        <dbReference type="SAM" id="MobiDB-lite"/>
    </source>
</evidence>
<organism evidence="9 10">
    <name type="scientific">Danionella cerebrum</name>
    <dbReference type="NCBI Taxonomy" id="2873325"/>
    <lineage>
        <taxon>Eukaryota</taxon>
        <taxon>Metazoa</taxon>
        <taxon>Chordata</taxon>
        <taxon>Craniata</taxon>
        <taxon>Vertebrata</taxon>
        <taxon>Euteleostomi</taxon>
        <taxon>Actinopterygii</taxon>
        <taxon>Neopterygii</taxon>
        <taxon>Teleostei</taxon>
        <taxon>Ostariophysi</taxon>
        <taxon>Cypriniformes</taxon>
        <taxon>Danionidae</taxon>
        <taxon>Danioninae</taxon>
        <taxon>Danionella</taxon>
    </lineage>
</organism>
<evidence type="ECO:0000313" key="10">
    <source>
        <dbReference type="Proteomes" id="UP000316079"/>
    </source>
</evidence>
<feature type="region of interest" description="Disordered" evidence="7">
    <location>
        <begin position="1"/>
        <end position="93"/>
    </location>
</feature>
<protein>
    <recommendedName>
        <fullName evidence="1">non-specific serine/threonine protein kinase</fullName>
        <ecNumber evidence="1">2.7.11.1</ecNumber>
    </recommendedName>
</protein>
<reference evidence="9" key="2">
    <citation type="submission" date="2019-04" db="EMBL/GenBank/DDBJ databases">
        <authorList>
            <person name="Kadobianskyi M."/>
            <person name="Schulze L."/>
            <person name="Schuelke M."/>
            <person name="Judkewitz B."/>
        </authorList>
    </citation>
    <scope>NUCLEOTIDE SEQUENCE</scope>
    <source>
        <strain evidence="9">Bolton</strain>
        <tissue evidence="9">Whole-body</tissue>
    </source>
</reference>
<dbReference type="InterPro" id="IPR033923">
    <property type="entry name" value="PAK_BD"/>
</dbReference>